<protein>
    <submittedName>
        <fullName evidence="2">Putative amidoligase enzyme</fullName>
    </submittedName>
</protein>
<dbReference type="Pfam" id="PF12224">
    <property type="entry name" value="Amidoligase_2"/>
    <property type="match status" value="1"/>
</dbReference>
<dbReference type="RefSeq" id="WP_116180830.1">
    <property type="nucleotide sequence ID" value="NZ_CP144376.1"/>
</dbReference>
<evidence type="ECO:0000313" key="3">
    <source>
        <dbReference type="Proteomes" id="UP000256269"/>
    </source>
</evidence>
<comment type="caution">
    <text evidence="2">The sequence shown here is derived from an EMBL/GenBank/DDBJ whole genome shotgun (WGS) entry which is preliminary data.</text>
</comment>
<reference evidence="2 3" key="1">
    <citation type="submission" date="2018-08" db="EMBL/GenBank/DDBJ databases">
        <title>Genomic Encyclopedia of Archaeal and Bacterial Type Strains, Phase II (KMG-II): from individual species to whole genera.</title>
        <authorList>
            <person name="Goeker M."/>
        </authorList>
    </citation>
    <scope>NUCLEOTIDE SEQUENCE [LARGE SCALE GENOMIC DNA]</scope>
    <source>
        <strain evidence="2 3">DSM 45791</strain>
    </source>
</reference>
<feature type="compositionally biased region" description="Pro residues" evidence="1">
    <location>
        <begin position="16"/>
        <end position="26"/>
    </location>
</feature>
<sequence>MGSGRRANHQHHQVNPGPPPAHPVPPAGAVVGAAAQDAPEPVPDGIEHLAPHRQRLVRHLAYQPATDNTGGTLEVTFRTGGTYRVSGIPTQTWNELQDAAERNRSVHYLWSTGVLAQPAAEIEAGTSWYAELLRDGRPRTRCSRCGQFTGLAAHRCPVATMPERRHYFEHGMLYAPLLSLVREAVVLSDEPVLVDVHGQYHDPATGVAGDITGAVAVYAPASPDAGEHAADGLNCTCGQPHCAHRQLAAADVTGSISSPTRLATARRASTTVLSELGAEHAAAQAAQQRAQQTWPAPEVSYLDDFDAFQAAYQDTLRRIERGEDTVPLLYEDATGGLGARGHGRGFGVEIEFELGEEASYGARRNIAHDLADAGLAEDSTIWGYHEPRIGGYTDARDGWRLEEDSTVDGEIVSPILFDTPETWQDIEAVCAIVRAHGGIATVSTGGHVHVATGNFDHLAANHARLLRLVAAYQDTLFRLATNPDRRTHRGTAWCTPNPTASAGFESVTQVRQRNSSHGVALNLSAVHGHPNDHAEFRMWDGSLDAAVIQTQVKLSLGLTEAALRTAGHAGDLQVDPLGGHHHAFGDRGGRLRGEDWRAATRSFRALVDTVFHRAVDKAQATSLFAITRWAQPATRSAR</sequence>
<evidence type="ECO:0000313" key="2">
    <source>
        <dbReference type="EMBL" id="REH31007.1"/>
    </source>
</evidence>
<feature type="compositionally biased region" description="Basic residues" evidence="1">
    <location>
        <begin position="1"/>
        <end position="12"/>
    </location>
</feature>
<dbReference type="EMBL" id="QUNO01000022">
    <property type="protein sequence ID" value="REH31007.1"/>
    <property type="molecule type" value="Genomic_DNA"/>
</dbReference>
<name>A0A3E0GVW4_9PSEU</name>
<proteinExistence type="predicted"/>
<keyword evidence="3" id="KW-1185">Reference proteome</keyword>
<accession>A0A3E0GVW4</accession>
<dbReference type="GO" id="GO:0016874">
    <property type="term" value="F:ligase activity"/>
    <property type="evidence" value="ECO:0007669"/>
    <property type="project" value="UniProtKB-KW"/>
</dbReference>
<keyword evidence="2" id="KW-0436">Ligase</keyword>
<dbReference type="OrthoDB" id="3630599at2"/>
<feature type="region of interest" description="Disordered" evidence="1">
    <location>
        <begin position="1"/>
        <end position="28"/>
    </location>
</feature>
<dbReference type="Proteomes" id="UP000256269">
    <property type="component" value="Unassembled WGS sequence"/>
</dbReference>
<evidence type="ECO:0000256" key="1">
    <source>
        <dbReference type="SAM" id="MobiDB-lite"/>
    </source>
</evidence>
<dbReference type="AlphaFoldDB" id="A0A3E0GVW4"/>
<dbReference type="InterPro" id="IPR022025">
    <property type="entry name" value="Amidoligase_2"/>
</dbReference>
<organism evidence="2 3">
    <name type="scientific">Kutzneria buriramensis</name>
    <dbReference type="NCBI Taxonomy" id="1045776"/>
    <lineage>
        <taxon>Bacteria</taxon>
        <taxon>Bacillati</taxon>
        <taxon>Actinomycetota</taxon>
        <taxon>Actinomycetes</taxon>
        <taxon>Pseudonocardiales</taxon>
        <taxon>Pseudonocardiaceae</taxon>
        <taxon>Kutzneria</taxon>
    </lineage>
</organism>
<gene>
    <name evidence="2" type="ORF">BCF44_12230</name>
</gene>